<dbReference type="Gene3D" id="1.20.120.30">
    <property type="entry name" value="Aspartate receptor, ligand-binding domain"/>
    <property type="match status" value="1"/>
</dbReference>
<dbReference type="AlphaFoldDB" id="A0A285RQU4"/>
<dbReference type="InterPro" id="IPR025991">
    <property type="entry name" value="Chemoreceptor_zinc-bind_dom"/>
</dbReference>
<dbReference type="Pfam" id="PF13682">
    <property type="entry name" value="CZB"/>
    <property type="match status" value="1"/>
</dbReference>
<dbReference type="GO" id="GO:0052621">
    <property type="term" value="F:diguanylate cyclase activity"/>
    <property type="evidence" value="ECO:0007669"/>
    <property type="project" value="UniProtKB-EC"/>
</dbReference>
<feature type="compositionally biased region" description="Polar residues" evidence="3">
    <location>
        <begin position="329"/>
        <end position="345"/>
    </location>
</feature>
<evidence type="ECO:0000313" key="6">
    <source>
        <dbReference type="Proteomes" id="UP000219068"/>
    </source>
</evidence>
<dbReference type="GO" id="GO:1902201">
    <property type="term" value="P:negative regulation of bacterial-type flagellum-dependent cell motility"/>
    <property type="evidence" value="ECO:0007669"/>
    <property type="project" value="TreeGrafter"/>
</dbReference>
<evidence type="ECO:0000313" key="5">
    <source>
        <dbReference type="EMBL" id="SOB96089.1"/>
    </source>
</evidence>
<evidence type="ECO:0000256" key="3">
    <source>
        <dbReference type="SAM" id="MobiDB-lite"/>
    </source>
</evidence>
<dbReference type="InterPro" id="IPR000160">
    <property type="entry name" value="GGDEF_dom"/>
</dbReference>
<protein>
    <recommendedName>
        <fullName evidence="1">diguanylate cyclase</fullName>
        <ecNumber evidence="1">2.7.7.65</ecNumber>
    </recommendedName>
</protein>
<dbReference type="PANTHER" id="PTHR45138">
    <property type="entry name" value="REGULATORY COMPONENTS OF SENSORY TRANSDUCTION SYSTEM"/>
    <property type="match status" value="1"/>
</dbReference>
<gene>
    <name evidence="5" type="ORF">SAMN05428964_1011783</name>
</gene>
<dbReference type="Gene3D" id="3.30.70.270">
    <property type="match status" value="1"/>
</dbReference>
<dbReference type="SUPFAM" id="SSF55073">
    <property type="entry name" value="Nucleotide cyclase"/>
    <property type="match status" value="1"/>
</dbReference>
<dbReference type="EMBL" id="OBMM01000001">
    <property type="protein sequence ID" value="SOB96089.1"/>
    <property type="molecule type" value="Genomic_DNA"/>
</dbReference>
<dbReference type="InterPro" id="IPR050469">
    <property type="entry name" value="Diguanylate_Cyclase"/>
</dbReference>
<dbReference type="NCBIfam" id="TIGR00254">
    <property type="entry name" value="GGDEF"/>
    <property type="match status" value="1"/>
</dbReference>
<dbReference type="GO" id="GO:0043709">
    <property type="term" value="P:cell adhesion involved in single-species biofilm formation"/>
    <property type="evidence" value="ECO:0007669"/>
    <property type="project" value="TreeGrafter"/>
</dbReference>
<evidence type="ECO:0000259" key="4">
    <source>
        <dbReference type="PROSITE" id="PS50887"/>
    </source>
</evidence>
<dbReference type="Proteomes" id="UP000219068">
    <property type="component" value="Unassembled WGS sequence"/>
</dbReference>
<dbReference type="SMART" id="SM00267">
    <property type="entry name" value="GGDEF"/>
    <property type="match status" value="1"/>
</dbReference>
<evidence type="ECO:0000256" key="2">
    <source>
        <dbReference type="ARBA" id="ARBA00034247"/>
    </source>
</evidence>
<feature type="region of interest" description="Disordered" evidence="3">
    <location>
        <begin position="1"/>
        <end position="24"/>
    </location>
</feature>
<dbReference type="EC" id="2.7.7.65" evidence="1"/>
<reference evidence="5 6" key="1">
    <citation type="submission" date="2017-08" db="EMBL/GenBank/DDBJ databases">
        <authorList>
            <person name="de Groot N.N."/>
        </authorList>
    </citation>
    <scope>NUCLEOTIDE SEQUENCE [LARGE SCALE GENOMIC DNA]</scope>
    <source>
        <strain evidence="5 6">USBA 78</strain>
    </source>
</reference>
<dbReference type="CDD" id="cd01949">
    <property type="entry name" value="GGDEF"/>
    <property type="match status" value="1"/>
</dbReference>
<dbReference type="PROSITE" id="PS50887">
    <property type="entry name" value="GGDEF"/>
    <property type="match status" value="1"/>
</dbReference>
<dbReference type="Pfam" id="PF00990">
    <property type="entry name" value="GGDEF"/>
    <property type="match status" value="1"/>
</dbReference>
<comment type="catalytic activity">
    <reaction evidence="2">
        <text>2 GTP = 3',3'-c-di-GMP + 2 diphosphate</text>
        <dbReference type="Rhea" id="RHEA:24898"/>
        <dbReference type="ChEBI" id="CHEBI:33019"/>
        <dbReference type="ChEBI" id="CHEBI:37565"/>
        <dbReference type="ChEBI" id="CHEBI:58805"/>
        <dbReference type="EC" id="2.7.7.65"/>
    </reaction>
</comment>
<dbReference type="NCBIfam" id="NF007380">
    <property type="entry name" value="PRK09894.1"/>
    <property type="match status" value="1"/>
</dbReference>
<dbReference type="InterPro" id="IPR043128">
    <property type="entry name" value="Rev_trsase/Diguanyl_cyclase"/>
</dbReference>
<dbReference type="InterPro" id="IPR029787">
    <property type="entry name" value="Nucleotide_cyclase"/>
</dbReference>
<dbReference type="PANTHER" id="PTHR45138:SF9">
    <property type="entry name" value="DIGUANYLATE CYCLASE DGCM-RELATED"/>
    <property type="match status" value="1"/>
</dbReference>
<feature type="domain" description="GGDEF" evidence="4">
    <location>
        <begin position="189"/>
        <end position="322"/>
    </location>
</feature>
<feature type="region of interest" description="Disordered" evidence="3">
    <location>
        <begin position="317"/>
        <end position="345"/>
    </location>
</feature>
<dbReference type="GO" id="GO:0005886">
    <property type="term" value="C:plasma membrane"/>
    <property type="evidence" value="ECO:0007669"/>
    <property type="project" value="TreeGrafter"/>
</dbReference>
<proteinExistence type="predicted"/>
<accession>A0A285RQU4</accession>
<feature type="compositionally biased region" description="Basic residues" evidence="3">
    <location>
        <begin position="10"/>
        <end position="20"/>
    </location>
</feature>
<organism evidence="5 6">
    <name type="scientific">Thalassospira xiamenensis</name>
    <dbReference type="NCBI Taxonomy" id="220697"/>
    <lineage>
        <taxon>Bacteria</taxon>
        <taxon>Pseudomonadati</taxon>
        <taxon>Pseudomonadota</taxon>
        <taxon>Alphaproteobacteria</taxon>
        <taxon>Rhodospirillales</taxon>
        <taxon>Thalassospiraceae</taxon>
        <taxon>Thalassospira</taxon>
    </lineage>
</organism>
<name>A0A285RQU4_9PROT</name>
<evidence type="ECO:0000256" key="1">
    <source>
        <dbReference type="ARBA" id="ARBA00012528"/>
    </source>
</evidence>
<sequence>MSDSPNKVAKNSKAKPGKSRKMGESIAEVGMADAERDILAELDKALSEHITLLLGWSRRLTLPAGNTAPVTPHDHSEDHDCDFGAWYALNRHNRLIDQPAMRALAATHEQLHASARRLLEGHEIDGDVDEAEFEIMSLRAESFFAQLRRLERAFRTARSDVDPLTGTYNRQTMLGDLGTERERSVRTDTPTAIALVDLDHFKAVNDTHGHQVGDLVLQSVAGILQSHVRPFDKVYRYGGEEFLICLPNADMKQSARVLERLRRVIEASPVTLNDGTILPVTASIGAAPMTKTRTIEQIIEKADQALYAAKEGGRNKVRVWRSPDGAKSTGKTDGSKSDTGSTEPR</sequence>
<dbReference type="RefSeq" id="WP_097051166.1">
    <property type="nucleotide sequence ID" value="NZ_OBMM01000001.1"/>
</dbReference>
<dbReference type="FunFam" id="3.30.70.270:FF:000001">
    <property type="entry name" value="Diguanylate cyclase domain protein"/>
    <property type="match status" value="1"/>
</dbReference>